<dbReference type="STRING" id="1302689.RG47T_0766"/>
<protein>
    <submittedName>
        <fullName evidence="1">Uncharacterized protein</fullName>
    </submittedName>
</protein>
<name>A0A1Q5ZU70_9SPHI</name>
<gene>
    <name evidence="1" type="ORF">RG47T_0766</name>
</gene>
<reference evidence="1 2" key="1">
    <citation type="submission" date="2016-11" db="EMBL/GenBank/DDBJ databases">
        <title>Whole Genome Sequencing of Mucilaginibacter polytrichastri RG4-7(T) isolated from the moss sample.</title>
        <authorList>
            <person name="Li Y."/>
        </authorList>
    </citation>
    <scope>NUCLEOTIDE SEQUENCE [LARGE SCALE GENOMIC DNA]</scope>
    <source>
        <strain evidence="1 2">RG4-7</strain>
    </source>
</reference>
<dbReference type="AlphaFoldDB" id="A0A1Q5ZU70"/>
<organism evidence="1 2">
    <name type="scientific">Mucilaginibacter polytrichastri</name>
    <dbReference type="NCBI Taxonomy" id="1302689"/>
    <lineage>
        <taxon>Bacteria</taxon>
        <taxon>Pseudomonadati</taxon>
        <taxon>Bacteroidota</taxon>
        <taxon>Sphingobacteriia</taxon>
        <taxon>Sphingobacteriales</taxon>
        <taxon>Sphingobacteriaceae</taxon>
        <taxon>Mucilaginibacter</taxon>
    </lineage>
</organism>
<evidence type="ECO:0000313" key="2">
    <source>
        <dbReference type="Proteomes" id="UP000186720"/>
    </source>
</evidence>
<dbReference type="Proteomes" id="UP000186720">
    <property type="component" value="Unassembled WGS sequence"/>
</dbReference>
<evidence type="ECO:0000313" key="1">
    <source>
        <dbReference type="EMBL" id="OKS85322.1"/>
    </source>
</evidence>
<dbReference type="EMBL" id="MPPL01000001">
    <property type="protein sequence ID" value="OKS85322.1"/>
    <property type="molecule type" value="Genomic_DNA"/>
</dbReference>
<accession>A0A1Q5ZU70</accession>
<dbReference type="OrthoDB" id="950503at2"/>
<dbReference type="RefSeq" id="WP_074488183.1">
    <property type="nucleotide sequence ID" value="NZ_FPAM01000001.1"/>
</dbReference>
<sequence>MKKLIAIVLLSIHLYNLGGYMVLFQYFIYQANKFNEEQISRDLYKPSDLVEIKIPVNLPHITNWNEYERISGTIQLQQNCYNYVKLKMTRDTLYVMCVPNYSTTRLINANIIYAREVSEAPLNAKKQAMPLKSIAMYKYVPLTAAITLADPVVLVKPVPARLKIKPAISYAPVLAQPPEIFFS</sequence>
<proteinExistence type="predicted"/>
<keyword evidence="2" id="KW-1185">Reference proteome</keyword>
<comment type="caution">
    <text evidence="1">The sequence shown here is derived from an EMBL/GenBank/DDBJ whole genome shotgun (WGS) entry which is preliminary data.</text>
</comment>